<feature type="DNA-binding region" description="H-T-H motif" evidence="4">
    <location>
        <begin position="34"/>
        <end position="53"/>
    </location>
</feature>
<dbReference type="InterPro" id="IPR001647">
    <property type="entry name" value="HTH_TetR"/>
</dbReference>
<dbReference type="SUPFAM" id="SSF48498">
    <property type="entry name" value="Tetracyclin repressor-like, C-terminal domain"/>
    <property type="match status" value="1"/>
</dbReference>
<dbReference type="GO" id="GO:0003700">
    <property type="term" value="F:DNA-binding transcription factor activity"/>
    <property type="evidence" value="ECO:0007669"/>
    <property type="project" value="TreeGrafter"/>
</dbReference>
<evidence type="ECO:0000256" key="1">
    <source>
        <dbReference type="ARBA" id="ARBA00023015"/>
    </source>
</evidence>
<evidence type="ECO:0000259" key="5">
    <source>
        <dbReference type="PROSITE" id="PS50977"/>
    </source>
</evidence>
<comment type="caution">
    <text evidence="6">The sequence shown here is derived from an EMBL/GenBank/DDBJ whole genome shotgun (WGS) entry which is preliminary data.</text>
</comment>
<dbReference type="Gene3D" id="1.10.10.60">
    <property type="entry name" value="Homeodomain-like"/>
    <property type="match status" value="1"/>
</dbReference>
<dbReference type="PROSITE" id="PS50977">
    <property type="entry name" value="HTH_TETR_2"/>
    <property type="match status" value="1"/>
</dbReference>
<keyword evidence="7" id="KW-1185">Reference proteome</keyword>
<evidence type="ECO:0000313" key="6">
    <source>
        <dbReference type="EMBL" id="MQQ10329.1"/>
    </source>
</evidence>
<dbReference type="FunFam" id="1.10.10.60:FF:000141">
    <property type="entry name" value="TetR family transcriptional regulator"/>
    <property type="match status" value="1"/>
</dbReference>
<evidence type="ECO:0000256" key="4">
    <source>
        <dbReference type="PROSITE-ProRule" id="PRU00335"/>
    </source>
</evidence>
<dbReference type="AlphaFoldDB" id="A0A843YM95"/>
<keyword evidence="3" id="KW-0804">Transcription</keyword>
<name>A0A843YM95_9RHOB</name>
<dbReference type="PANTHER" id="PTHR30055">
    <property type="entry name" value="HTH-TYPE TRANSCRIPTIONAL REGULATOR RUTR"/>
    <property type="match status" value="1"/>
</dbReference>
<accession>A0A843YM95</accession>
<protein>
    <submittedName>
        <fullName evidence="6">TetR family transcriptional regulator</fullName>
    </submittedName>
</protein>
<dbReference type="InterPro" id="IPR036271">
    <property type="entry name" value="Tet_transcr_reg_TetR-rel_C_sf"/>
</dbReference>
<reference evidence="6 7" key="1">
    <citation type="submission" date="2019-10" db="EMBL/GenBank/DDBJ databases">
        <title>Epibacterium sp. nov., isolated from seawater.</title>
        <authorList>
            <person name="Zhang X."/>
            <person name="Li N."/>
        </authorList>
    </citation>
    <scope>NUCLEOTIDE SEQUENCE [LARGE SCALE GENOMIC DNA]</scope>
    <source>
        <strain evidence="6 7">SM1979</strain>
    </source>
</reference>
<organism evidence="6 7">
    <name type="scientific">Tritonibacter litoralis</name>
    <dbReference type="NCBI Taxonomy" id="2662264"/>
    <lineage>
        <taxon>Bacteria</taxon>
        <taxon>Pseudomonadati</taxon>
        <taxon>Pseudomonadota</taxon>
        <taxon>Alphaproteobacteria</taxon>
        <taxon>Rhodobacterales</taxon>
        <taxon>Paracoccaceae</taxon>
        <taxon>Tritonibacter</taxon>
    </lineage>
</organism>
<dbReference type="Gene3D" id="1.10.357.10">
    <property type="entry name" value="Tetracycline Repressor, domain 2"/>
    <property type="match status" value="1"/>
</dbReference>
<proteinExistence type="predicted"/>
<keyword evidence="2 4" id="KW-0238">DNA-binding</keyword>
<evidence type="ECO:0000256" key="3">
    <source>
        <dbReference type="ARBA" id="ARBA00023163"/>
    </source>
</evidence>
<sequence length="202" mass="22623">MDMKAGGAVNRSKYDQIIRAAVAEFQDRGFAATSMDRICAEAEVSKRTLYKYFESKDNLFQSIVGLMADRFADALTQKFNPDRDIREQLTELAWAEGRLLISADVMAMARMVISQVLLSPELGALVQDRVDSHSVFFHMMRDADAAGHLVIDDPDRAANEFIALIKAKAFWPVILGGPMLTEDQMSDLVQHTVDMIMSRYAP</sequence>
<dbReference type="InterPro" id="IPR009057">
    <property type="entry name" value="Homeodomain-like_sf"/>
</dbReference>
<dbReference type="InterPro" id="IPR023772">
    <property type="entry name" value="DNA-bd_HTH_TetR-type_CS"/>
</dbReference>
<dbReference type="EMBL" id="WIBF01000014">
    <property type="protein sequence ID" value="MQQ10329.1"/>
    <property type="molecule type" value="Genomic_DNA"/>
</dbReference>
<dbReference type="Pfam" id="PF00440">
    <property type="entry name" value="TetR_N"/>
    <property type="match status" value="1"/>
</dbReference>
<dbReference type="GO" id="GO:0000976">
    <property type="term" value="F:transcription cis-regulatory region binding"/>
    <property type="evidence" value="ECO:0007669"/>
    <property type="project" value="TreeGrafter"/>
</dbReference>
<keyword evidence="1" id="KW-0805">Transcription regulation</keyword>
<dbReference type="PANTHER" id="PTHR30055:SF146">
    <property type="entry name" value="HTH-TYPE TRANSCRIPTIONAL DUAL REGULATOR CECR"/>
    <property type="match status" value="1"/>
</dbReference>
<gene>
    <name evidence="6" type="ORF">GFB49_17820</name>
</gene>
<evidence type="ECO:0000256" key="2">
    <source>
        <dbReference type="ARBA" id="ARBA00023125"/>
    </source>
</evidence>
<dbReference type="InterPro" id="IPR050109">
    <property type="entry name" value="HTH-type_TetR-like_transc_reg"/>
</dbReference>
<dbReference type="PRINTS" id="PR00455">
    <property type="entry name" value="HTHTETR"/>
</dbReference>
<dbReference type="InterPro" id="IPR039536">
    <property type="entry name" value="TetR_C_Proteobacteria"/>
</dbReference>
<dbReference type="SUPFAM" id="SSF46689">
    <property type="entry name" value="Homeodomain-like"/>
    <property type="match status" value="1"/>
</dbReference>
<evidence type="ECO:0000313" key="7">
    <source>
        <dbReference type="Proteomes" id="UP000444174"/>
    </source>
</evidence>
<dbReference type="Pfam" id="PF14246">
    <property type="entry name" value="TetR_C_7"/>
    <property type="match status" value="1"/>
</dbReference>
<dbReference type="PROSITE" id="PS01081">
    <property type="entry name" value="HTH_TETR_1"/>
    <property type="match status" value="1"/>
</dbReference>
<feature type="domain" description="HTH tetR-type" evidence="5">
    <location>
        <begin position="11"/>
        <end position="71"/>
    </location>
</feature>
<dbReference type="Proteomes" id="UP000444174">
    <property type="component" value="Unassembled WGS sequence"/>
</dbReference>